<accession>A0A9P6NQN6</accession>
<evidence type="ECO:0000313" key="2">
    <source>
        <dbReference type="EMBL" id="KAG0147785.1"/>
    </source>
</evidence>
<protein>
    <submittedName>
        <fullName evidence="2">Uncharacterized protein</fullName>
    </submittedName>
</protein>
<dbReference type="AlphaFoldDB" id="A0A9P6NQN6"/>
<evidence type="ECO:0000313" key="3">
    <source>
        <dbReference type="Proteomes" id="UP000886653"/>
    </source>
</evidence>
<dbReference type="Proteomes" id="UP000886653">
    <property type="component" value="Unassembled WGS sequence"/>
</dbReference>
<comment type="caution">
    <text evidence="2">The sequence shown here is derived from an EMBL/GenBank/DDBJ whole genome shotgun (WGS) entry which is preliminary data.</text>
</comment>
<feature type="region of interest" description="Disordered" evidence="1">
    <location>
        <begin position="95"/>
        <end position="115"/>
    </location>
</feature>
<name>A0A9P6NQN6_9BASI</name>
<evidence type="ECO:0000256" key="1">
    <source>
        <dbReference type="SAM" id="MobiDB-lite"/>
    </source>
</evidence>
<reference evidence="2" key="1">
    <citation type="submission" date="2013-11" db="EMBL/GenBank/DDBJ databases">
        <title>Genome sequence of the fusiform rust pathogen reveals effectors for host alternation and coevolution with pine.</title>
        <authorList>
            <consortium name="DOE Joint Genome Institute"/>
            <person name="Smith K."/>
            <person name="Pendleton A."/>
            <person name="Kubisiak T."/>
            <person name="Anderson C."/>
            <person name="Salamov A."/>
            <person name="Aerts A."/>
            <person name="Riley R."/>
            <person name="Clum A."/>
            <person name="Lindquist E."/>
            <person name="Ence D."/>
            <person name="Campbell M."/>
            <person name="Kronenberg Z."/>
            <person name="Feau N."/>
            <person name="Dhillon B."/>
            <person name="Hamelin R."/>
            <person name="Burleigh J."/>
            <person name="Smith J."/>
            <person name="Yandell M."/>
            <person name="Nelson C."/>
            <person name="Grigoriev I."/>
            <person name="Davis J."/>
        </authorList>
    </citation>
    <scope>NUCLEOTIDE SEQUENCE</scope>
    <source>
        <strain evidence="2">G11</strain>
    </source>
</reference>
<organism evidence="2 3">
    <name type="scientific">Cronartium quercuum f. sp. fusiforme G11</name>
    <dbReference type="NCBI Taxonomy" id="708437"/>
    <lineage>
        <taxon>Eukaryota</taxon>
        <taxon>Fungi</taxon>
        <taxon>Dikarya</taxon>
        <taxon>Basidiomycota</taxon>
        <taxon>Pucciniomycotina</taxon>
        <taxon>Pucciniomycetes</taxon>
        <taxon>Pucciniales</taxon>
        <taxon>Coleosporiaceae</taxon>
        <taxon>Cronartium</taxon>
    </lineage>
</organism>
<proteinExistence type="predicted"/>
<keyword evidence="3" id="KW-1185">Reference proteome</keyword>
<gene>
    <name evidence="2" type="ORF">CROQUDRAFT_655806</name>
</gene>
<dbReference type="EMBL" id="MU167244">
    <property type="protein sequence ID" value="KAG0147785.1"/>
    <property type="molecule type" value="Genomic_DNA"/>
</dbReference>
<sequence length="152" mass="16991">MRLIMLALTRLPGTYFWFIVDAEAAEAMRATQDHHLDELDLEEDLEFFMTGSPEPVAAGALPVTELPDQNSLLRSSVSQTVSPVSNFDSIEPAADRLMDERPSSAKKQKLASGDDTEFELEIEDDFDFLDSKPSIDLKKRVAIMKLLGESDR</sequence>